<feature type="transmembrane region" description="Helical" evidence="10">
    <location>
        <begin position="140"/>
        <end position="160"/>
    </location>
</feature>
<dbReference type="PANTHER" id="PTHR12413:SF2">
    <property type="entry name" value="DOLICHYL PYROPHOSPHATE GLC1MAN9GLCNAC2 ALPHA-1,3-GLUCOSYLTRANSFERASE-RELATED"/>
    <property type="match status" value="1"/>
</dbReference>
<evidence type="ECO:0000256" key="5">
    <source>
        <dbReference type="ARBA" id="ARBA00022679"/>
    </source>
</evidence>
<gene>
    <name evidence="11" type="primary">ALG8</name>
</gene>
<protein>
    <recommendedName>
        <fullName evidence="10">Alpha-1,3-glucosyltransferase</fullName>
        <ecNumber evidence="10">2.4.1.-</ecNumber>
    </recommendedName>
</protein>
<evidence type="ECO:0000256" key="7">
    <source>
        <dbReference type="ARBA" id="ARBA00022824"/>
    </source>
</evidence>
<feature type="transmembrane region" description="Helical" evidence="10">
    <location>
        <begin position="364"/>
        <end position="380"/>
    </location>
</feature>
<evidence type="ECO:0000256" key="1">
    <source>
        <dbReference type="ARBA" id="ARBA00004477"/>
    </source>
</evidence>
<keyword evidence="12" id="KW-1185">Reference proteome</keyword>
<evidence type="ECO:0000256" key="8">
    <source>
        <dbReference type="ARBA" id="ARBA00022989"/>
    </source>
</evidence>
<keyword evidence="8 10" id="KW-1133">Transmembrane helix</keyword>
<dbReference type="EC" id="2.4.1.-" evidence="10"/>
<reference evidence="11 12" key="1">
    <citation type="submission" date="2020-10" db="EMBL/GenBank/DDBJ databases">
        <title>Pygocentrus nattereri (red-bellied piranha) genome, fPygNat1, primary haplotype.</title>
        <authorList>
            <person name="Myers G."/>
            <person name="Meyer A."/>
            <person name="Karagic N."/>
            <person name="Pippel M."/>
            <person name="Winkler S."/>
            <person name="Tracey A."/>
            <person name="Wood J."/>
            <person name="Formenti G."/>
            <person name="Howe K."/>
            <person name="Fedrigo O."/>
            <person name="Jarvis E.D."/>
        </authorList>
    </citation>
    <scope>NUCLEOTIDE SEQUENCE [LARGE SCALE GENOMIC DNA]</scope>
</reference>
<dbReference type="AlphaFoldDB" id="A0AAR2KQP6"/>
<comment type="pathway">
    <text evidence="2 10">Protein modification; protein glycosylation.</text>
</comment>
<feature type="transmembrane region" description="Helical" evidence="10">
    <location>
        <begin position="240"/>
        <end position="260"/>
    </location>
</feature>
<dbReference type="Pfam" id="PF03155">
    <property type="entry name" value="Alg6_Alg8"/>
    <property type="match status" value="1"/>
</dbReference>
<keyword evidence="4 10" id="KW-0328">Glycosyltransferase</keyword>
<keyword evidence="7 10" id="KW-0256">Endoplasmic reticulum</keyword>
<comment type="subcellular location">
    <subcellularLocation>
        <location evidence="1 10">Endoplasmic reticulum membrane</location>
        <topology evidence="1 10">Multi-pass membrane protein</topology>
    </subcellularLocation>
</comment>
<dbReference type="InterPro" id="IPR004856">
    <property type="entry name" value="Glyco_trans_ALG6/ALG8"/>
</dbReference>
<feature type="transmembrane region" description="Helical" evidence="10">
    <location>
        <begin position="203"/>
        <end position="220"/>
    </location>
</feature>
<reference evidence="11" key="2">
    <citation type="submission" date="2025-08" db="UniProtKB">
        <authorList>
            <consortium name="Ensembl"/>
        </authorList>
    </citation>
    <scope>IDENTIFICATION</scope>
</reference>
<proteinExistence type="inferred from homology"/>
<feature type="transmembrane region" description="Helical" evidence="10">
    <location>
        <begin position="492"/>
        <end position="514"/>
    </location>
</feature>
<feature type="transmembrane region" description="Helical" evidence="10">
    <location>
        <begin position="334"/>
        <end position="352"/>
    </location>
</feature>
<feature type="transmembrane region" description="Helical" evidence="10">
    <location>
        <begin position="433"/>
        <end position="451"/>
    </location>
</feature>
<evidence type="ECO:0000256" key="3">
    <source>
        <dbReference type="ARBA" id="ARBA00008715"/>
    </source>
</evidence>
<evidence type="ECO:0000256" key="6">
    <source>
        <dbReference type="ARBA" id="ARBA00022692"/>
    </source>
</evidence>
<evidence type="ECO:0000256" key="2">
    <source>
        <dbReference type="ARBA" id="ARBA00004922"/>
    </source>
</evidence>
<accession>A0AAR2KQP6</accession>
<feature type="transmembrane region" description="Helical" evidence="10">
    <location>
        <begin position="463"/>
        <end position="480"/>
    </location>
</feature>
<keyword evidence="9 10" id="KW-0472">Membrane</keyword>
<reference evidence="11" key="3">
    <citation type="submission" date="2025-09" db="UniProtKB">
        <authorList>
            <consortium name="Ensembl"/>
        </authorList>
    </citation>
    <scope>IDENTIFICATION</scope>
</reference>
<evidence type="ECO:0000313" key="11">
    <source>
        <dbReference type="Ensembl" id="ENSPNAP00000066600.1"/>
    </source>
</evidence>
<evidence type="ECO:0000313" key="12">
    <source>
        <dbReference type="Proteomes" id="UP001501920"/>
    </source>
</evidence>
<keyword evidence="5 10" id="KW-0808">Transferase</keyword>
<dbReference type="GO" id="GO:0006487">
    <property type="term" value="P:protein N-linked glycosylation"/>
    <property type="evidence" value="ECO:0007669"/>
    <property type="project" value="TreeGrafter"/>
</dbReference>
<comment type="similarity">
    <text evidence="3 10">Belongs to the ALG6/ALG8 glucosyltransferase family.</text>
</comment>
<evidence type="ECO:0000256" key="9">
    <source>
        <dbReference type="ARBA" id="ARBA00023136"/>
    </source>
</evidence>
<dbReference type="Ensembl" id="ENSPNAT00000070417.1">
    <property type="protein sequence ID" value="ENSPNAP00000066600.1"/>
    <property type="gene ID" value="ENSPNAG00000003127.2"/>
</dbReference>
<dbReference type="Proteomes" id="UP001501920">
    <property type="component" value="Chromosome 16"/>
</dbReference>
<evidence type="ECO:0000256" key="10">
    <source>
        <dbReference type="RuleBase" id="RU363110"/>
    </source>
</evidence>
<organism evidence="11 12">
    <name type="scientific">Pygocentrus nattereri</name>
    <name type="common">Red-bellied piranha</name>
    <dbReference type="NCBI Taxonomy" id="42514"/>
    <lineage>
        <taxon>Eukaryota</taxon>
        <taxon>Metazoa</taxon>
        <taxon>Chordata</taxon>
        <taxon>Craniata</taxon>
        <taxon>Vertebrata</taxon>
        <taxon>Euteleostomi</taxon>
        <taxon>Actinopterygii</taxon>
        <taxon>Neopterygii</taxon>
        <taxon>Teleostei</taxon>
        <taxon>Ostariophysi</taxon>
        <taxon>Characiformes</taxon>
        <taxon>Characoidei</taxon>
        <taxon>Pygocentrus</taxon>
    </lineage>
</organism>
<keyword evidence="6 10" id="KW-0812">Transmembrane</keyword>
<evidence type="ECO:0000256" key="4">
    <source>
        <dbReference type="ARBA" id="ARBA00022676"/>
    </source>
</evidence>
<sequence length="529" mass="60101">DFSCVLSNVGSYWQRCLLEHSLIKMCNLLKPLYHSHSTDFEVHRNWLAVTHSLPVSQWYYEATSEWTLDYPPLFAWFEYGLSHVARYFDKEMLVVQNLNYASSATVLFQRLSVIVTDVVFIYAVKECCKCLREEKGKDQLGKPSFILAALLLWNFGLLIIDHIHFQYNGFLFGVLLLSVARHFQGRHLEGALLFSILLNLKHIYLYIAPAYGIFLLRCFCFTQNNADGSLQWKSFSLFRLVALGSIVLSTFAASFGPFIIMGQLSQVVSRLFPFKRGLCHAYWAPNIWALYNIADKALSILGIKLKLLDINKLPKASMTGGLVQEFQHSVLPSVSPLMTLIFTLLSILPVLLSMWRRPNGARGFLRSMVICALGSFMFGWHVHEKAILMAILPLSFLAVESKEDARTFLILSTTGHFSLFPLLFTAQELPIKILLMLLFTIFSFVSLKKLFSKHGQLVNSLEAAYLLGLVPLELICEFIYPLTSWQHKLPFIPLLLTSVYCALGVLYSFIRLYLSVLTAADSRSKAKAQ</sequence>
<dbReference type="PANTHER" id="PTHR12413">
    <property type="entry name" value="DOLICHYL GLYCOSYLTRANSFERASE"/>
    <property type="match status" value="1"/>
</dbReference>
<dbReference type="GO" id="GO:0005789">
    <property type="term" value="C:endoplasmic reticulum membrane"/>
    <property type="evidence" value="ECO:0007669"/>
    <property type="project" value="UniProtKB-SubCell"/>
</dbReference>
<name>A0AAR2KQP6_PYGNA</name>
<dbReference type="GO" id="GO:0042283">
    <property type="term" value="F:dolichyl pyrophosphate Glc1Man9GlcNAc2 alpha-1,3-glucosyltransferase activity"/>
    <property type="evidence" value="ECO:0007669"/>
    <property type="project" value="TreeGrafter"/>
</dbReference>
<dbReference type="GeneTree" id="ENSGT00940000153733"/>